<dbReference type="AlphaFoldDB" id="A0A9Q8SV70"/>
<keyword evidence="6" id="KW-0325">Glycoprotein</keyword>
<protein>
    <recommendedName>
        <fullName evidence="4">beta-glucosidase</fullName>
        <ecNumber evidence="4">3.2.1.21</ecNumber>
    </recommendedName>
</protein>
<gene>
    <name evidence="12" type="ORF">CLUP02_09554</name>
</gene>
<dbReference type="InterPro" id="IPR002772">
    <property type="entry name" value="Glyco_hydro_3_C"/>
</dbReference>
<dbReference type="EMBL" id="CP019477">
    <property type="protein sequence ID" value="UQC84058.1"/>
    <property type="molecule type" value="Genomic_DNA"/>
</dbReference>
<keyword evidence="10" id="KW-0732">Signal</keyword>
<feature type="chain" id="PRO_5040310288" description="beta-glucosidase" evidence="10">
    <location>
        <begin position="25"/>
        <end position="809"/>
    </location>
</feature>
<dbReference type="Gene3D" id="3.20.20.300">
    <property type="entry name" value="Glycoside hydrolase, family 3, N-terminal domain"/>
    <property type="match status" value="1"/>
</dbReference>
<dbReference type="PANTHER" id="PTHR42715">
    <property type="entry name" value="BETA-GLUCOSIDASE"/>
    <property type="match status" value="1"/>
</dbReference>
<dbReference type="InterPro" id="IPR036962">
    <property type="entry name" value="Glyco_hydro_3_N_sf"/>
</dbReference>
<dbReference type="Proteomes" id="UP000830671">
    <property type="component" value="Chromosome 5"/>
</dbReference>
<dbReference type="PRINTS" id="PR00133">
    <property type="entry name" value="GLHYDRLASE3"/>
</dbReference>
<comment type="pathway">
    <text evidence="2">Glycan metabolism; cellulose degradation.</text>
</comment>
<evidence type="ECO:0000256" key="3">
    <source>
        <dbReference type="ARBA" id="ARBA00005336"/>
    </source>
</evidence>
<dbReference type="GO" id="GO:0000272">
    <property type="term" value="P:polysaccharide catabolic process"/>
    <property type="evidence" value="ECO:0007669"/>
    <property type="project" value="UniProtKB-KW"/>
</dbReference>
<dbReference type="GO" id="GO:0008422">
    <property type="term" value="F:beta-glucosidase activity"/>
    <property type="evidence" value="ECO:0007669"/>
    <property type="project" value="UniProtKB-EC"/>
</dbReference>
<keyword evidence="13" id="KW-1185">Reference proteome</keyword>
<evidence type="ECO:0000256" key="2">
    <source>
        <dbReference type="ARBA" id="ARBA00004987"/>
    </source>
</evidence>
<dbReference type="SUPFAM" id="SSF52279">
    <property type="entry name" value="Beta-D-glucan exohydrolase, C-terminal domain"/>
    <property type="match status" value="1"/>
</dbReference>
<evidence type="ECO:0000256" key="8">
    <source>
        <dbReference type="ARBA" id="ARBA00023295"/>
    </source>
</evidence>
<dbReference type="InterPro" id="IPR036881">
    <property type="entry name" value="Glyco_hydro_3_C_sf"/>
</dbReference>
<keyword evidence="5" id="KW-0378">Hydrolase</keyword>
<dbReference type="EC" id="3.2.1.21" evidence="4"/>
<dbReference type="SMART" id="SM01217">
    <property type="entry name" value="Fn3_like"/>
    <property type="match status" value="1"/>
</dbReference>
<organism evidence="12 13">
    <name type="scientific">Colletotrichum lupini</name>
    <dbReference type="NCBI Taxonomy" id="145971"/>
    <lineage>
        <taxon>Eukaryota</taxon>
        <taxon>Fungi</taxon>
        <taxon>Dikarya</taxon>
        <taxon>Ascomycota</taxon>
        <taxon>Pezizomycotina</taxon>
        <taxon>Sordariomycetes</taxon>
        <taxon>Hypocreomycetidae</taxon>
        <taxon>Glomerellales</taxon>
        <taxon>Glomerellaceae</taxon>
        <taxon>Colletotrichum</taxon>
        <taxon>Colletotrichum acutatum species complex</taxon>
    </lineage>
</organism>
<keyword evidence="9" id="KW-0624">Polysaccharide degradation</keyword>
<comment type="catalytic activity">
    <reaction evidence="1">
        <text>Hydrolysis of terminal, non-reducing beta-D-glucosyl residues with release of beta-D-glucose.</text>
        <dbReference type="EC" id="3.2.1.21"/>
    </reaction>
</comment>
<dbReference type="InterPro" id="IPR001764">
    <property type="entry name" value="Glyco_hydro_3_N"/>
</dbReference>
<dbReference type="Pfam" id="PF14310">
    <property type="entry name" value="Fn3-like"/>
    <property type="match status" value="1"/>
</dbReference>
<dbReference type="RefSeq" id="XP_049145676.1">
    <property type="nucleotide sequence ID" value="XM_049288532.1"/>
</dbReference>
<evidence type="ECO:0000313" key="13">
    <source>
        <dbReference type="Proteomes" id="UP000830671"/>
    </source>
</evidence>
<evidence type="ECO:0000256" key="5">
    <source>
        <dbReference type="ARBA" id="ARBA00022801"/>
    </source>
</evidence>
<feature type="signal peptide" evidence="10">
    <location>
        <begin position="1"/>
        <end position="24"/>
    </location>
</feature>
<dbReference type="Gene3D" id="3.40.50.1700">
    <property type="entry name" value="Glycoside hydrolase family 3 C-terminal domain"/>
    <property type="match status" value="1"/>
</dbReference>
<dbReference type="InterPro" id="IPR017853">
    <property type="entry name" value="GH"/>
</dbReference>
<comment type="similarity">
    <text evidence="3">Belongs to the glycosyl hydrolase 3 family.</text>
</comment>
<evidence type="ECO:0000259" key="11">
    <source>
        <dbReference type="SMART" id="SM01217"/>
    </source>
</evidence>
<name>A0A9Q8SV70_9PEZI</name>
<dbReference type="SUPFAM" id="SSF51445">
    <property type="entry name" value="(Trans)glycosidases"/>
    <property type="match status" value="1"/>
</dbReference>
<evidence type="ECO:0000256" key="7">
    <source>
        <dbReference type="ARBA" id="ARBA00023277"/>
    </source>
</evidence>
<dbReference type="Pfam" id="PF01915">
    <property type="entry name" value="Glyco_hydro_3_C"/>
    <property type="match status" value="1"/>
</dbReference>
<evidence type="ECO:0000256" key="1">
    <source>
        <dbReference type="ARBA" id="ARBA00000448"/>
    </source>
</evidence>
<accession>A0A9Q8SV70</accession>
<proteinExistence type="inferred from homology"/>
<dbReference type="PANTHER" id="PTHR42715:SF10">
    <property type="entry name" value="BETA-GLUCOSIDASE"/>
    <property type="match status" value="1"/>
</dbReference>
<evidence type="ECO:0000256" key="4">
    <source>
        <dbReference type="ARBA" id="ARBA00012744"/>
    </source>
</evidence>
<dbReference type="InterPro" id="IPR026891">
    <property type="entry name" value="Fn3-like"/>
</dbReference>
<keyword evidence="8" id="KW-0326">Glycosidase</keyword>
<feature type="domain" description="Fibronectin type III-like" evidence="11">
    <location>
        <begin position="696"/>
        <end position="764"/>
    </location>
</feature>
<dbReference type="Pfam" id="PF00933">
    <property type="entry name" value="Glyco_hydro_3"/>
    <property type="match status" value="1"/>
</dbReference>
<keyword evidence="7" id="KW-0119">Carbohydrate metabolism</keyword>
<evidence type="ECO:0000256" key="10">
    <source>
        <dbReference type="SAM" id="SignalP"/>
    </source>
</evidence>
<evidence type="ECO:0000256" key="9">
    <source>
        <dbReference type="ARBA" id="ARBA00023326"/>
    </source>
</evidence>
<reference evidence="12" key="1">
    <citation type="journal article" date="2021" name="Mol. Plant Microbe Interact.">
        <title>Complete Genome Sequence of the Plant-Pathogenic Fungus Colletotrichum lupini.</title>
        <authorList>
            <person name="Baroncelli R."/>
            <person name="Pensec F."/>
            <person name="Da Lio D."/>
            <person name="Boufleur T."/>
            <person name="Vicente I."/>
            <person name="Sarrocco S."/>
            <person name="Picot A."/>
            <person name="Baraldi E."/>
            <person name="Sukno S."/>
            <person name="Thon M."/>
            <person name="Le Floch G."/>
        </authorList>
    </citation>
    <scope>NUCLEOTIDE SEQUENCE</scope>
    <source>
        <strain evidence="12">IMI 504893</strain>
    </source>
</reference>
<dbReference type="InterPro" id="IPR013783">
    <property type="entry name" value="Ig-like_fold"/>
</dbReference>
<evidence type="ECO:0000256" key="6">
    <source>
        <dbReference type="ARBA" id="ARBA00023180"/>
    </source>
</evidence>
<sequence>MVKSATSFVVLALCQFIHISCATAASNGSAYLDSTRSAAERADDLLRLMSWEEKIGQLGGIRRLAETVNGKISYNETLFEEIRKTQNGQIGKPNLVILHLHVNIDHIVGFGAPQNYAHDLLPIANKVRAEQINNTRLGIPYITIADSVSGLMISGGTLFPGALSMGSTWNIPLYEQAVAAIRDENVAMGTRWVLSPEVDLAKDPRNGRNGEMFGEDSYLVGEFATHYINTMQEKDENGFVKVATTIKHWVYGSSSGGVNTASIQSGLNYILNDFGAPYVKAFREANPLSLMISYASVDQVPMSMNKYLNRKVLREMLGFKGLIMSDAGSIRNMYTQSKVAKSFADAGLKALRGGLEHELSPRPPSVFPTLINYSNDTEVMELNLTATLRSEEHLEISRKVSREAIVLLQNDGTLPLQRSEVHQIALLGPYADILNTGQYAANNASDSSYGDTFRRSLEREIGVENVKYVAGVDILRTNDSSGIEAAVNAAKEAGLAVVVLGSGWGSFDNSYESLHRTDGEGFSHPHLGFPGLQQQLLDAVINADVPTVLVLSGGQTFLLEESAKRAKAIIHTWLAGEFTADALVEILFGSVNPSGKLTITFPEADGAFPVAYDYFPSDDQGGFGTATQYDWHLPELTRYAPLRFGFGLSYTTFNISFVSLQCHSVGNNSTVSQCDKDSQVTVSATVKNTGSRDGQEVVQLYYRPEYNQIEFPVMKLIRFGKVEVAAGSSSQVSFNVPYAELGYFVDGKWQVETGLCNFWIGNTVKLALDIVVGLARAEVQSVASPAVNTTATRLAERRRDIGIESNGGD</sequence>
<dbReference type="KEGG" id="clup:CLUP02_09554"/>
<dbReference type="GeneID" id="73343542"/>
<dbReference type="Gene3D" id="2.60.40.10">
    <property type="entry name" value="Immunoglobulins"/>
    <property type="match status" value="1"/>
</dbReference>
<evidence type="ECO:0000313" key="12">
    <source>
        <dbReference type="EMBL" id="UQC84058.1"/>
    </source>
</evidence>
<dbReference type="InterPro" id="IPR050288">
    <property type="entry name" value="Cellulose_deg_GH3"/>
</dbReference>